<dbReference type="KEGG" id="aps:CFPG_P4-1"/>
<dbReference type="InterPro" id="IPR036388">
    <property type="entry name" value="WH-like_DNA-bd_sf"/>
</dbReference>
<dbReference type="eggNOG" id="COG5527">
    <property type="taxonomic scope" value="Bacteria"/>
</dbReference>
<dbReference type="SUPFAM" id="SSF46785">
    <property type="entry name" value="Winged helix' DNA-binding domain"/>
    <property type="match status" value="2"/>
</dbReference>
<keyword evidence="5" id="KW-1185">Reference proteome</keyword>
<gene>
    <name evidence="4" type="ordered locus">CFPG_P4-1</name>
</gene>
<name>B6YSE0_AZOPC</name>
<evidence type="ECO:0000256" key="1">
    <source>
        <dbReference type="ARBA" id="ARBA00038283"/>
    </source>
</evidence>
<dbReference type="InterPro" id="IPR036390">
    <property type="entry name" value="WH_DNA-bd_sf"/>
</dbReference>
<keyword evidence="4" id="KW-0614">Plasmid</keyword>
<evidence type="ECO:0000256" key="2">
    <source>
        <dbReference type="SAM" id="MobiDB-lite"/>
    </source>
</evidence>
<evidence type="ECO:0000259" key="3">
    <source>
        <dbReference type="Pfam" id="PF01051"/>
    </source>
</evidence>
<organism evidence="4 5">
    <name type="scientific">Azobacteroides pseudotrichonymphae genomovar. CFP2</name>
    <dbReference type="NCBI Taxonomy" id="511995"/>
    <lineage>
        <taxon>Bacteria</taxon>
        <taxon>Pseudomonadati</taxon>
        <taxon>Bacteroidota</taxon>
        <taxon>Bacteroidia</taxon>
        <taxon>Bacteroidales</taxon>
        <taxon>Candidatus Azobacteroides</taxon>
    </lineage>
</organism>
<sequence>MLIMNTNYPEERPGYIPEYAVKKNALLRSIFDLSTNAQRMLAMALARLPKEPKTPEDYRVKFSVSDFFKTFGIERGTNTNRLILNASDECASSVLKIESPDGDELQKFPWLSECTLRKYIVFIPDRETHVSKLNYHEDNAKTVKNPPALYQWDTVVMEFNPKLWETLKEFKGWSTVELNVLGKLQSKYAIRFYEWAMSWKGKAGKDGNPPGKYWFEMRLADIREKLAIPKSKYKAVKEFKRNVIKLPIEELNNADIGVRIDIAPFKRGQGVKLDLIRFDVTLYTPGKEKPANKTTPEELTEDTLIEQYRDIYQPAYDLEKETRIQQSLFAEHPRLLEPLARQAGLNAVRAHIKATQKKRGRPRKARCENEGTP</sequence>
<dbReference type="GO" id="GO:0003887">
    <property type="term" value="F:DNA-directed DNA polymerase activity"/>
    <property type="evidence" value="ECO:0007669"/>
    <property type="project" value="InterPro"/>
</dbReference>
<dbReference type="AlphaFoldDB" id="B6YSE0"/>
<dbReference type="Gene3D" id="1.10.10.10">
    <property type="entry name" value="Winged helix-like DNA-binding domain superfamily/Winged helix DNA-binding domain"/>
    <property type="match status" value="2"/>
</dbReference>
<dbReference type="Pfam" id="PF21205">
    <property type="entry name" value="Rep3_C"/>
    <property type="match status" value="1"/>
</dbReference>
<feature type="compositionally biased region" description="Basic residues" evidence="2">
    <location>
        <begin position="353"/>
        <end position="364"/>
    </location>
</feature>
<evidence type="ECO:0000313" key="5">
    <source>
        <dbReference type="Proteomes" id="UP000000723"/>
    </source>
</evidence>
<dbReference type="EMBL" id="AP010660">
    <property type="protein sequence ID" value="BAG84112.1"/>
    <property type="molecule type" value="Genomic_DNA"/>
</dbReference>
<comment type="similarity">
    <text evidence="1">Belongs to the initiator RepB protein family.</text>
</comment>
<feature type="domain" description="Initiator Rep protein WH1" evidence="3">
    <location>
        <begin position="21"/>
        <end position="196"/>
    </location>
</feature>
<proteinExistence type="inferred from homology"/>
<dbReference type="Pfam" id="PF01051">
    <property type="entry name" value="Rep3_N"/>
    <property type="match status" value="1"/>
</dbReference>
<evidence type="ECO:0000313" key="4">
    <source>
        <dbReference type="EMBL" id="BAG84112.1"/>
    </source>
</evidence>
<accession>B6YSE0</accession>
<geneLocation type="plasmid" evidence="4 5">
    <name>pCFPG4</name>
</geneLocation>
<dbReference type="GO" id="GO:0006270">
    <property type="term" value="P:DNA replication initiation"/>
    <property type="evidence" value="ECO:0007669"/>
    <property type="project" value="InterPro"/>
</dbReference>
<dbReference type="InterPro" id="IPR000525">
    <property type="entry name" value="Initiator_Rep_WH1"/>
</dbReference>
<dbReference type="Proteomes" id="UP000000723">
    <property type="component" value="Plasmid pCFPG4"/>
</dbReference>
<dbReference type="HOGENOM" id="CLU_741139_0_0_10"/>
<protein>
    <submittedName>
        <fullName evidence="4">Replication protein A</fullName>
    </submittedName>
</protein>
<reference evidence="5" key="1">
    <citation type="journal article" date="2008" name="Science">
        <title>Genome of an endosymbiont coupling N2 fixation to cellulolysis within RT protist cells in termite gut.</title>
        <authorList>
            <person name="Hongoh Y."/>
            <person name="Sharma V.K."/>
            <person name="Prakash T."/>
            <person name="Noda S."/>
            <person name="Toh H."/>
            <person name="Taylor T.D."/>
            <person name="Kudo T."/>
            <person name="Sakaki Y."/>
            <person name="Toyoda A."/>
            <person name="Hattori M."/>
            <person name="Ohkuma M."/>
        </authorList>
    </citation>
    <scope>NUCLEOTIDE SEQUENCE [LARGE SCALE GENOMIC DNA]</scope>
    <source>
        <plasmid evidence="5">pCFPG4</plasmid>
    </source>
</reference>
<feature type="region of interest" description="Disordered" evidence="2">
    <location>
        <begin position="353"/>
        <end position="373"/>
    </location>
</feature>